<proteinExistence type="predicted"/>
<feature type="signal peptide" evidence="1">
    <location>
        <begin position="1"/>
        <end position="22"/>
    </location>
</feature>
<dbReference type="Proteomes" id="UP001529369">
    <property type="component" value="Unassembled WGS sequence"/>
</dbReference>
<name>A0ABT8AE99_9PROT</name>
<dbReference type="EMBL" id="JAUFPN010000202">
    <property type="protein sequence ID" value="MDN3568065.1"/>
    <property type="molecule type" value="Genomic_DNA"/>
</dbReference>
<keyword evidence="1" id="KW-0732">Signal</keyword>
<sequence>MTPPLGRRIALLLALAGAPALAAEPAAFLDILPSNGGAPVRLNARQVVRLARLEGTTILDTTAFVQQRSSEPLEALAQRLVAAGLPLVPLTDLNGARTYLALDRIVLVRGSEERHAAGARAAIVVTGLRFATDVAVRETVAEAMAAIGRASTTEPRRSTP</sequence>
<dbReference type="RefSeq" id="WP_290320162.1">
    <property type="nucleotide sequence ID" value="NZ_JAUFPN010000202.1"/>
</dbReference>
<keyword evidence="3" id="KW-1185">Reference proteome</keyword>
<protein>
    <submittedName>
        <fullName evidence="2">Uncharacterized protein</fullName>
    </submittedName>
</protein>
<feature type="chain" id="PRO_5047531877" evidence="1">
    <location>
        <begin position="23"/>
        <end position="160"/>
    </location>
</feature>
<evidence type="ECO:0000313" key="3">
    <source>
        <dbReference type="Proteomes" id="UP001529369"/>
    </source>
</evidence>
<organism evidence="2 3">
    <name type="scientific">Paeniroseomonas aquatica</name>
    <dbReference type="NCBI Taxonomy" id="373043"/>
    <lineage>
        <taxon>Bacteria</taxon>
        <taxon>Pseudomonadati</taxon>
        <taxon>Pseudomonadota</taxon>
        <taxon>Alphaproteobacteria</taxon>
        <taxon>Acetobacterales</taxon>
        <taxon>Acetobacteraceae</taxon>
        <taxon>Paeniroseomonas</taxon>
    </lineage>
</organism>
<reference evidence="3" key="1">
    <citation type="journal article" date="2019" name="Int. J. Syst. Evol. Microbiol.">
        <title>The Global Catalogue of Microorganisms (GCM) 10K type strain sequencing project: providing services to taxonomists for standard genome sequencing and annotation.</title>
        <authorList>
            <consortium name="The Broad Institute Genomics Platform"/>
            <consortium name="The Broad Institute Genome Sequencing Center for Infectious Disease"/>
            <person name="Wu L."/>
            <person name="Ma J."/>
        </authorList>
    </citation>
    <scope>NUCLEOTIDE SEQUENCE [LARGE SCALE GENOMIC DNA]</scope>
    <source>
        <strain evidence="3">CECT 7131</strain>
    </source>
</reference>
<gene>
    <name evidence="2" type="ORF">QWZ14_27100</name>
</gene>
<accession>A0ABT8AE99</accession>
<comment type="caution">
    <text evidence="2">The sequence shown here is derived from an EMBL/GenBank/DDBJ whole genome shotgun (WGS) entry which is preliminary data.</text>
</comment>
<evidence type="ECO:0000256" key="1">
    <source>
        <dbReference type="SAM" id="SignalP"/>
    </source>
</evidence>
<evidence type="ECO:0000313" key="2">
    <source>
        <dbReference type="EMBL" id="MDN3568065.1"/>
    </source>
</evidence>